<evidence type="ECO:0000259" key="2">
    <source>
        <dbReference type="Pfam" id="PF12770"/>
    </source>
</evidence>
<gene>
    <name evidence="3" type="ORF">GCM10022256_15860</name>
</gene>
<sequence>MARSDTLRAELARLQSRKATLSADIAKAEKEASGARESSRKKRDQAGRSKNAATIRNALSAAEREDKKLVAAENKIAKVRKDLAGVEKTIASKTTSLRSAETSEERGAASRQKQEDTKRRQGERSHARDLARLSRPGPEIRYVEVRPPEPDKLRVLYLTANPDAIEQSVTYPDGTVQQVGTWLRVDQEVRQVRQALRGSKYRDLVQIDHAPAATLNDLIDGLNDHRPHIVHYSGHASAAGLFMENDAGDLDGSDIDFQLLARALGATDDPPRLLVLNACESLAGAEEILQTVPAVIGMSDSIGDTSATVFAAAFYSAIASAQSLATALEQAKVRMQAAALDGSDLPQLRARDDVDTARLVLVTPPA</sequence>
<proteinExistence type="predicted"/>
<feature type="region of interest" description="Disordered" evidence="1">
    <location>
        <begin position="18"/>
        <end position="54"/>
    </location>
</feature>
<feature type="compositionally biased region" description="Basic and acidic residues" evidence="1">
    <location>
        <begin position="101"/>
        <end position="132"/>
    </location>
</feature>
<accession>A0ABP8E1U9</accession>
<evidence type="ECO:0000313" key="3">
    <source>
        <dbReference type="EMBL" id="GAA4265974.1"/>
    </source>
</evidence>
<organism evidence="3 4">
    <name type="scientific">Frondihabitans peucedani</name>
    <dbReference type="NCBI Taxonomy" id="598626"/>
    <lineage>
        <taxon>Bacteria</taxon>
        <taxon>Bacillati</taxon>
        <taxon>Actinomycetota</taxon>
        <taxon>Actinomycetes</taxon>
        <taxon>Micrococcales</taxon>
        <taxon>Microbacteriaceae</taxon>
        <taxon>Frondihabitans</taxon>
    </lineage>
</organism>
<dbReference type="InterPro" id="IPR024983">
    <property type="entry name" value="CHAT_dom"/>
</dbReference>
<dbReference type="EMBL" id="BAABAU010000001">
    <property type="protein sequence ID" value="GAA4265974.1"/>
    <property type="molecule type" value="Genomic_DNA"/>
</dbReference>
<feature type="region of interest" description="Disordered" evidence="1">
    <location>
        <begin position="94"/>
        <end position="135"/>
    </location>
</feature>
<reference evidence="4" key="1">
    <citation type="journal article" date="2019" name="Int. J. Syst. Evol. Microbiol.">
        <title>The Global Catalogue of Microorganisms (GCM) 10K type strain sequencing project: providing services to taxonomists for standard genome sequencing and annotation.</title>
        <authorList>
            <consortium name="The Broad Institute Genomics Platform"/>
            <consortium name="The Broad Institute Genome Sequencing Center for Infectious Disease"/>
            <person name="Wu L."/>
            <person name="Ma J."/>
        </authorList>
    </citation>
    <scope>NUCLEOTIDE SEQUENCE [LARGE SCALE GENOMIC DNA]</scope>
    <source>
        <strain evidence="4">JCM 17442</strain>
    </source>
</reference>
<dbReference type="RefSeq" id="WP_344794800.1">
    <property type="nucleotide sequence ID" value="NZ_BAABAU010000001.1"/>
</dbReference>
<dbReference type="Proteomes" id="UP001501594">
    <property type="component" value="Unassembled WGS sequence"/>
</dbReference>
<feature type="compositionally biased region" description="Basic and acidic residues" evidence="1">
    <location>
        <begin position="26"/>
        <end position="38"/>
    </location>
</feature>
<name>A0ABP8E1U9_9MICO</name>
<keyword evidence="4" id="KW-1185">Reference proteome</keyword>
<comment type="caution">
    <text evidence="3">The sequence shown here is derived from an EMBL/GenBank/DDBJ whole genome shotgun (WGS) entry which is preliminary data.</text>
</comment>
<protein>
    <submittedName>
        <fullName evidence="3">CHAT domain-containing protein</fullName>
    </submittedName>
</protein>
<evidence type="ECO:0000313" key="4">
    <source>
        <dbReference type="Proteomes" id="UP001501594"/>
    </source>
</evidence>
<dbReference type="Pfam" id="PF12770">
    <property type="entry name" value="CHAT"/>
    <property type="match status" value="1"/>
</dbReference>
<evidence type="ECO:0000256" key="1">
    <source>
        <dbReference type="SAM" id="MobiDB-lite"/>
    </source>
</evidence>
<feature type="domain" description="CHAT" evidence="2">
    <location>
        <begin position="158"/>
        <end position="337"/>
    </location>
</feature>